<gene>
    <name evidence="1" type="ORF">SNE25_04045</name>
</gene>
<dbReference type="EMBL" id="CP139558">
    <property type="protein sequence ID" value="WPU94690.1"/>
    <property type="molecule type" value="Genomic_DNA"/>
</dbReference>
<name>A0ABZ0TU48_9SPHI</name>
<organism evidence="1 2">
    <name type="scientific">Mucilaginibacter sabulilitoris</name>
    <dbReference type="NCBI Taxonomy" id="1173583"/>
    <lineage>
        <taxon>Bacteria</taxon>
        <taxon>Pseudomonadati</taxon>
        <taxon>Bacteroidota</taxon>
        <taxon>Sphingobacteriia</taxon>
        <taxon>Sphingobacteriales</taxon>
        <taxon>Sphingobacteriaceae</taxon>
        <taxon>Mucilaginibacter</taxon>
    </lineage>
</organism>
<evidence type="ECO:0000313" key="1">
    <source>
        <dbReference type="EMBL" id="WPU94690.1"/>
    </source>
</evidence>
<evidence type="ECO:0008006" key="3">
    <source>
        <dbReference type="Google" id="ProtNLM"/>
    </source>
</evidence>
<dbReference type="RefSeq" id="WP_321563806.1">
    <property type="nucleotide sequence ID" value="NZ_CP139558.1"/>
</dbReference>
<protein>
    <recommendedName>
        <fullName evidence="3">DUF4760 domain-containing protein</fullName>
    </recommendedName>
</protein>
<sequence length="191" mass="21750">MNYPILISALSAAFAGSAFIVSCLNYRVSRKLPNENKLFEEKFKSYRAVIAALNTAAAVYLECAHEYQILELPARELVKAKEELEEELAKAYYLMEDTIYEQTLVLPDEVLEPIDNFFALFNHDDFLNDTAKAGKTDEFETQINDIFDDVIDAMREDLAFNKLDKGLKKRIGAGGRLQRLRKASDTREPVI</sequence>
<accession>A0ABZ0TU48</accession>
<keyword evidence="2" id="KW-1185">Reference proteome</keyword>
<evidence type="ECO:0000313" key="2">
    <source>
        <dbReference type="Proteomes" id="UP001324380"/>
    </source>
</evidence>
<dbReference type="Proteomes" id="UP001324380">
    <property type="component" value="Chromosome"/>
</dbReference>
<reference evidence="1 2" key="1">
    <citation type="submission" date="2023-11" db="EMBL/GenBank/DDBJ databases">
        <title>Analysis of the Genomes of Mucilaginibacter gossypii cycad 4 and M. sabulilitoris SNA2: microbes with the potential for plant growth promotion.</title>
        <authorList>
            <person name="Hirsch A.M."/>
            <person name="Humm E."/>
            <person name="Rubbi M."/>
            <person name="Del Vecchio G."/>
            <person name="Ha S.M."/>
            <person name="Pellegrini M."/>
            <person name="Gunsalus R.P."/>
        </authorList>
    </citation>
    <scope>NUCLEOTIDE SEQUENCE [LARGE SCALE GENOMIC DNA]</scope>
    <source>
        <strain evidence="1 2">SNA2</strain>
    </source>
</reference>
<proteinExistence type="predicted"/>